<dbReference type="Proteomes" id="UP000243876">
    <property type="component" value="Unassembled WGS sequence"/>
</dbReference>
<organism evidence="6 7">
    <name type="scientific">Sporidiobolus salmonicolor</name>
    <name type="common">Yeast-like fungus</name>
    <name type="synonym">Sporobolomyces salmonicolor</name>
    <dbReference type="NCBI Taxonomy" id="5005"/>
    <lineage>
        <taxon>Eukaryota</taxon>
        <taxon>Fungi</taxon>
        <taxon>Dikarya</taxon>
        <taxon>Basidiomycota</taxon>
        <taxon>Pucciniomycotina</taxon>
        <taxon>Microbotryomycetes</taxon>
        <taxon>Sporidiobolales</taxon>
        <taxon>Sporidiobolaceae</taxon>
        <taxon>Sporobolomyces</taxon>
    </lineage>
</organism>
<feature type="compositionally biased region" description="Basic and acidic residues" evidence="5">
    <location>
        <begin position="103"/>
        <end position="117"/>
    </location>
</feature>
<sequence>MAFLARLAAPLVRTRLALLSTSAARRNATPDWEDLIGGRAGVERKRQLFEDKYRAALEAKAKKEGVTVEELKRRSAEAMKAKQAVEKAKGAESLGPVAAGSVETRKEGERSVEEEVVKPLPSASKQATPAKKGDSPVKVCCHTSLNQRPPDDAHAALLQPLHEIMDLSKVPDLTTSALSQLWTTYHQAKGFLSAAIPTETYLRMISSARKYPLFVLPLTRDVVGEAPDGSETDQAVEMHLLNWALLPQPPSVNEPVPPPSTVLFTPLAEYKARQEFAQPYLILTHYTDLSSSHGLVLMRGEISTHVALNDTDAQVLAVRMQLFYNDSGKGGEVEQQRRELLRAFHETPEEFDVQKLIKAGEISELQ</sequence>
<proteinExistence type="inferred from homology"/>
<evidence type="ECO:0000256" key="1">
    <source>
        <dbReference type="ARBA" id="ARBA00004173"/>
    </source>
</evidence>
<comment type="subcellular location">
    <subcellularLocation>
        <location evidence="1">Mitochondrion</location>
    </subcellularLocation>
</comment>
<dbReference type="InterPro" id="IPR010591">
    <property type="entry name" value="ATP11"/>
</dbReference>
<dbReference type="PANTHER" id="PTHR13126:SF0">
    <property type="entry name" value="ATP SYNTHASE MITOCHONDRIAL F1 COMPLEX ASSEMBLY FACTOR 1"/>
    <property type="match status" value="1"/>
</dbReference>
<dbReference type="PANTHER" id="PTHR13126">
    <property type="entry name" value="CHAPERONE ATP11"/>
    <property type="match status" value="1"/>
</dbReference>
<keyword evidence="3" id="KW-0809">Transit peptide</keyword>
<accession>A0A0D6ETU2</accession>
<evidence type="ECO:0000256" key="4">
    <source>
        <dbReference type="ARBA" id="ARBA00023128"/>
    </source>
</evidence>
<evidence type="ECO:0000256" key="5">
    <source>
        <dbReference type="SAM" id="MobiDB-lite"/>
    </source>
</evidence>
<evidence type="ECO:0000313" key="6">
    <source>
        <dbReference type="EMBL" id="CEQ43186.1"/>
    </source>
</evidence>
<gene>
    <name evidence="6" type="primary">SPOSA6832_05091</name>
</gene>
<evidence type="ECO:0000256" key="2">
    <source>
        <dbReference type="ARBA" id="ARBA00009116"/>
    </source>
</evidence>
<keyword evidence="7" id="KW-1185">Reference proteome</keyword>
<dbReference type="GO" id="GO:0005739">
    <property type="term" value="C:mitochondrion"/>
    <property type="evidence" value="ECO:0007669"/>
    <property type="project" value="UniProtKB-SubCell"/>
</dbReference>
<feature type="non-terminal residue" evidence="6">
    <location>
        <position position="1"/>
    </location>
</feature>
<dbReference type="EMBL" id="CENE01000056">
    <property type="protein sequence ID" value="CEQ43186.1"/>
    <property type="molecule type" value="Genomic_DNA"/>
</dbReference>
<dbReference type="OrthoDB" id="16535at2759"/>
<dbReference type="GO" id="GO:0033615">
    <property type="term" value="P:mitochondrial proton-transporting ATP synthase complex assembly"/>
    <property type="evidence" value="ECO:0007669"/>
    <property type="project" value="TreeGrafter"/>
</dbReference>
<comment type="similarity">
    <text evidence="2">Belongs to the ATP11 family.</text>
</comment>
<reference evidence="7" key="1">
    <citation type="submission" date="2015-02" db="EMBL/GenBank/DDBJ databases">
        <authorList>
            <person name="Gon?alves P."/>
        </authorList>
    </citation>
    <scope>NUCLEOTIDE SEQUENCE [LARGE SCALE GENOMIC DNA]</scope>
</reference>
<dbReference type="AlphaFoldDB" id="A0A0D6ETU2"/>
<protein>
    <submittedName>
        <fullName evidence="6">SPOSA6832_05091-mRNA-1:cds</fullName>
    </submittedName>
</protein>
<evidence type="ECO:0000256" key="3">
    <source>
        <dbReference type="ARBA" id="ARBA00022946"/>
    </source>
</evidence>
<keyword evidence="4" id="KW-0496">Mitochondrion</keyword>
<dbReference type="Pfam" id="PF06644">
    <property type="entry name" value="ATP11"/>
    <property type="match status" value="1"/>
</dbReference>
<name>A0A0D6ETU2_SPOSA</name>
<evidence type="ECO:0000313" key="7">
    <source>
        <dbReference type="Proteomes" id="UP000243876"/>
    </source>
</evidence>
<feature type="region of interest" description="Disordered" evidence="5">
    <location>
        <begin position="87"/>
        <end position="136"/>
    </location>
</feature>